<dbReference type="PANTHER" id="PTHR10655">
    <property type="entry name" value="LYSOPHOSPHOLIPASE-RELATED"/>
    <property type="match status" value="1"/>
</dbReference>
<evidence type="ECO:0000256" key="7">
    <source>
        <dbReference type="ARBA" id="ARBA00029392"/>
    </source>
</evidence>
<proteinExistence type="inferred from homology"/>
<keyword evidence="5" id="KW-0378">Hydrolase</keyword>
<evidence type="ECO:0000256" key="10">
    <source>
        <dbReference type="SAM" id="MobiDB-lite"/>
    </source>
</evidence>
<comment type="catalytic activity">
    <reaction evidence="9">
        <text>S-hexadecanoyl-L-cysteinyl-[protein] + H2O = L-cysteinyl-[protein] + hexadecanoate + H(+)</text>
        <dbReference type="Rhea" id="RHEA:19233"/>
        <dbReference type="Rhea" id="RHEA-COMP:10131"/>
        <dbReference type="Rhea" id="RHEA-COMP:11032"/>
        <dbReference type="ChEBI" id="CHEBI:7896"/>
        <dbReference type="ChEBI" id="CHEBI:15377"/>
        <dbReference type="ChEBI" id="CHEBI:15378"/>
        <dbReference type="ChEBI" id="CHEBI:29950"/>
        <dbReference type="ChEBI" id="CHEBI:74151"/>
        <dbReference type="EC" id="3.1.2.22"/>
    </reaction>
</comment>
<evidence type="ECO:0000256" key="9">
    <source>
        <dbReference type="ARBA" id="ARBA00047337"/>
    </source>
</evidence>
<dbReference type="OrthoDB" id="2418081at2759"/>
<keyword evidence="13" id="KW-1185">Reference proteome</keyword>
<evidence type="ECO:0000256" key="6">
    <source>
        <dbReference type="ARBA" id="ARBA00022832"/>
    </source>
</evidence>
<gene>
    <name evidence="12" type="ORF">GTA08_BOTSDO06670</name>
</gene>
<keyword evidence="4" id="KW-0719">Serine esterase</keyword>
<accession>A0A8H4IPR0</accession>
<evidence type="ECO:0000259" key="11">
    <source>
        <dbReference type="Pfam" id="PF02230"/>
    </source>
</evidence>
<dbReference type="GO" id="GO:0008474">
    <property type="term" value="F:palmitoyl-(protein) hydrolase activity"/>
    <property type="evidence" value="ECO:0007669"/>
    <property type="project" value="UniProtKB-EC"/>
</dbReference>
<dbReference type="InterPro" id="IPR029058">
    <property type="entry name" value="AB_hydrolase_fold"/>
</dbReference>
<dbReference type="InterPro" id="IPR050565">
    <property type="entry name" value="LYPA1-2/EST-like"/>
</dbReference>
<dbReference type="GO" id="GO:0052689">
    <property type="term" value="F:carboxylic ester hydrolase activity"/>
    <property type="evidence" value="ECO:0007669"/>
    <property type="project" value="UniProtKB-KW"/>
</dbReference>
<dbReference type="Gene3D" id="3.40.50.1820">
    <property type="entry name" value="alpha/beta hydrolase"/>
    <property type="match status" value="1"/>
</dbReference>
<comment type="caution">
    <text evidence="12">The sequence shown here is derived from an EMBL/GenBank/DDBJ whole genome shotgun (WGS) entry which is preliminary data.</text>
</comment>
<comment type="function">
    <text evidence="7">Hydrolyzes fatty acids from S-acylated cysteine residues in proteins with a strong preference for palmitoylated G-alpha proteins over other acyl substrates. Mediates the deacylation of G-alpha proteins such as GPA1 in vivo, but has weak or no activity toward palmitoylated Ras proteins. Has weak lysophospholipase activity in vitro; however such activity may not exist in vivo.</text>
</comment>
<evidence type="ECO:0000256" key="3">
    <source>
        <dbReference type="ARBA" id="ARBA00014923"/>
    </source>
</evidence>
<dbReference type="GO" id="GO:0006631">
    <property type="term" value="P:fatty acid metabolic process"/>
    <property type="evidence" value="ECO:0007669"/>
    <property type="project" value="UniProtKB-KW"/>
</dbReference>
<name>A0A8H4IPR0_9PEZI</name>
<dbReference type="Proteomes" id="UP000572817">
    <property type="component" value="Unassembled WGS sequence"/>
</dbReference>
<protein>
    <recommendedName>
        <fullName evidence="3">Acyl-protein thioesterase 1</fullName>
        <ecNumber evidence="2">3.1.2.22</ecNumber>
    </recommendedName>
    <alternativeName>
        <fullName evidence="8">Palmitoyl-protein hydrolase</fullName>
    </alternativeName>
</protein>
<evidence type="ECO:0000256" key="1">
    <source>
        <dbReference type="ARBA" id="ARBA00006499"/>
    </source>
</evidence>
<dbReference type="EMBL" id="WWBZ02000040">
    <property type="protein sequence ID" value="KAF4305405.1"/>
    <property type="molecule type" value="Genomic_DNA"/>
</dbReference>
<feature type="region of interest" description="Disordered" evidence="10">
    <location>
        <begin position="39"/>
        <end position="62"/>
    </location>
</feature>
<evidence type="ECO:0000313" key="12">
    <source>
        <dbReference type="EMBL" id="KAF4305405.1"/>
    </source>
</evidence>
<reference evidence="12" key="1">
    <citation type="submission" date="2020-04" db="EMBL/GenBank/DDBJ databases">
        <title>Genome Assembly and Annotation of Botryosphaeria dothidea sdau 11-99, a Latent Pathogen of Apple Fruit Ring Rot in China.</title>
        <authorList>
            <person name="Yu C."/>
            <person name="Diao Y."/>
            <person name="Lu Q."/>
            <person name="Zhao J."/>
            <person name="Cui S."/>
            <person name="Peng C."/>
            <person name="He B."/>
            <person name="Liu H."/>
        </authorList>
    </citation>
    <scope>NUCLEOTIDE SEQUENCE [LARGE SCALE GENOMIC DNA]</scope>
    <source>
        <strain evidence="12">Sdau11-99</strain>
    </source>
</reference>
<dbReference type="SUPFAM" id="SSF53474">
    <property type="entry name" value="alpha/beta-Hydrolases"/>
    <property type="match status" value="1"/>
</dbReference>
<dbReference type="EC" id="3.1.2.22" evidence="2"/>
<feature type="domain" description="Phospholipase/carboxylesterase/thioesterase" evidence="11">
    <location>
        <begin position="7"/>
        <end position="206"/>
    </location>
</feature>
<organism evidence="12 13">
    <name type="scientific">Botryosphaeria dothidea</name>
    <dbReference type="NCBI Taxonomy" id="55169"/>
    <lineage>
        <taxon>Eukaryota</taxon>
        <taxon>Fungi</taxon>
        <taxon>Dikarya</taxon>
        <taxon>Ascomycota</taxon>
        <taxon>Pezizomycotina</taxon>
        <taxon>Dothideomycetes</taxon>
        <taxon>Dothideomycetes incertae sedis</taxon>
        <taxon>Botryosphaeriales</taxon>
        <taxon>Botryosphaeriaceae</taxon>
        <taxon>Botryosphaeria</taxon>
    </lineage>
</organism>
<keyword evidence="6" id="KW-0443">Lipid metabolism</keyword>
<dbReference type="GO" id="GO:0005737">
    <property type="term" value="C:cytoplasm"/>
    <property type="evidence" value="ECO:0007669"/>
    <property type="project" value="TreeGrafter"/>
</dbReference>
<dbReference type="AlphaFoldDB" id="A0A8H4IPR0"/>
<dbReference type="Pfam" id="PF02230">
    <property type="entry name" value="Abhydrolase_2"/>
    <property type="match status" value="1"/>
</dbReference>
<keyword evidence="6" id="KW-0276">Fatty acid metabolism</keyword>
<evidence type="ECO:0000256" key="5">
    <source>
        <dbReference type="ARBA" id="ARBA00022801"/>
    </source>
</evidence>
<sequence length="212" mass="23498">MPEVENIGDQFQAANKLPYMQWIFPNALENRDAMQRAWYTPTPLSPFPSQRPELDDPEDEDGLKQSVEYIESLIDDLVDRDIPPNRIVIGGFSQGCAVTLLAGLMSSRFAGKVAGVAGLMGYLPLADKIQRLRSEAGLAESVGDVPTFLARGKKDMLVPRRYLTIAQQKLIELGLKDTALEVHEYDGLGHTIHAPVIRDLCAWLEKIVPGLE</sequence>
<evidence type="ECO:0000313" key="13">
    <source>
        <dbReference type="Proteomes" id="UP000572817"/>
    </source>
</evidence>
<evidence type="ECO:0000256" key="8">
    <source>
        <dbReference type="ARBA" id="ARBA00031195"/>
    </source>
</evidence>
<evidence type="ECO:0000256" key="2">
    <source>
        <dbReference type="ARBA" id="ARBA00012423"/>
    </source>
</evidence>
<dbReference type="PANTHER" id="PTHR10655:SF17">
    <property type="entry name" value="LYSOPHOSPHOLIPASE-LIKE PROTEIN 1"/>
    <property type="match status" value="1"/>
</dbReference>
<evidence type="ECO:0000256" key="4">
    <source>
        <dbReference type="ARBA" id="ARBA00022487"/>
    </source>
</evidence>
<dbReference type="InterPro" id="IPR003140">
    <property type="entry name" value="PLipase/COase/thioEstase"/>
</dbReference>
<comment type="similarity">
    <text evidence="1">Belongs to the AB hydrolase superfamily. AB hydrolase 2 family.</text>
</comment>